<dbReference type="SUPFAM" id="SSF51984">
    <property type="entry name" value="MurCD N-terminal domain"/>
    <property type="match status" value="1"/>
</dbReference>
<comment type="subcellular location">
    <subcellularLocation>
        <location evidence="1 14">Cytoplasm</location>
    </subcellularLocation>
</comment>
<keyword evidence="5 14" id="KW-0436">Ligase</keyword>
<evidence type="ECO:0000256" key="6">
    <source>
        <dbReference type="ARBA" id="ARBA00022618"/>
    </source>
</evidence>
<protein>
    <recommendedName>
        <fullName evidence="3 14">UDP-N-acetylmuramate--L-alanine ligase</fullName>
        <ecNumber evidence="3 14">6.3.2.8</ecNumber>
    </recommendedName>
    <alternativeName>
        <fullName evidence="14">UDP-N-acetylmuramoyl-L-alanine synthetase</fullName>
    </alternativeName>
</protein>
<feature type="domain" description="Mur ligase C-terminal" evidence="16">
    <location>
        <begin position="304"/>
        <end position="423"/>
    </location>
</feature>
<keyword evidence="7 14" id="KW-0547">Nucleotide-binding</keyword>
<evidence type="ECO:0000256" key="1">
    <source>
        <dbReference type="ARBA" id="ARBA00004496"/>
    </source>
</evidence>
<comment type="caution">
    <text evidence="18">The sequence shown here is derived from an EMBL/GenBank/DDBJ whole genome shotgun (WGS) entry which is preliminary data.</text>
</comment>
<feature type="domain" description="Mur ligase N-terminal catalytic" evidence="15">
    <location>
        <begin position="10"/>
        <end position="107"/>
    </location>
</feature>
<dbReference type="Gene3D" id="3.40.1190.10">
    <property type="entry name" value="Mur-like, catalytic domain"/>
    <property type="match status" value="1"/>
</dbReference>
<feature type="domain" description="Mur ligase central" evidence="17">
    <location>
        <begin position="112"/>
        <end position="280"/>
    </location>
</feature>
<evidence type="ECO:0000256" key="7">
    <source>
        <dbReference type="ARBA" id="ARBA00022741"/>
    </source>
</evidence>
<dbReference type="GO" id="GO:0016874">
    <property type="term" value="F:ligase activity"/>
    <property type="evidence" value="ECO:0007669"/>
    <property type="project" value="UniProtKB-KW"/>
</dbReference>
<evidence type="ECO:0000256" key="13">
    <source>
        <dbReference type="ARBA" id="ARBA00047833"/>
    </source>
</evidence>
<evidence type="ECO:0000256" key="2">
    <source>
        <dbReference type="ARBA" id="ARBA00004752"/>
    </source>
</evidence>
<evidence type="ECO:0000256" key="5">
    <source>
        <dbReference type="ARBA" id="ARBA00022598"/>
    </source>
</evidence>
<gene>
    <name evidence="14" type="primary">murC</name>
    <name evidence="18" type="ORF">BAU18_001439</name>
</gene>
<dbReference type="PANTHER" id="PTHR43445">
    <property type="entry name" value="UDP-N-ACETYLMURAMATE--L-ALANINE LIGASE-RELATED"/>
    <property type="match status" value="1"/>
</dbReference>
<feature type="binding site" evidence="14">
    <location>
        <begin position="114"/>
        <end position="120"/>
    </location>
    <ligand>
        <name>ATP</name>
        <dbReference type="ChEBI" id="CHEBI:30616"/>
    </ligand>
</feature>
<keyword evidence="19" id="KW-1185">Reference proteome</keyword>
<evidence type="ECO:0000256" key="14">
    <source>
        <dbReference type="HAMAP-Rule" id="MF_00046"/>
    </source>
</evidence>
<dbReference type="Gene3D" id="3.40.50.720">
    <property type="entry name" value="NAD(P)-binding Rossmann-like Domain"/>
    <property type="match status" value="1"/>
</dbReference>
<dbReference type="Proteomes" id="UP001429357">
    <property type="component" value="Unassembled WGS sequence"/>
</dbReference>
<evidence type="ECO:0000259" key="17">
    <source>
        <dbReference type="Pfam" id="PF08245"/>
    </source>
</evidence>
<dbReference type="EMBL" id="MAEI02000001">
    <property type="protein sequence ID" value="MEO1781850.1"/>
    <property type="molecule type" value="Genomic_DNA"/>
</dbReference>
<dbReference type="Gene3D" id="3.90.190.20">
    <property type="entry name" value="Mur ligase, C-terminal domain"/>
    <property type="match status" value="1"/>
</dbReference>
<dbReference type="InterPro" id="IPR050061">
    <property type="entry name" value="MurCDEF_pg_biosynth"/>
</dbReference>
<dbReference type="Pfam" id="PF02875">
    <property type="entry name" value="Mur_ligase_C"/>
    <property type="match status" value="1"/>
</dbReference>
<evidence type="ECO:0000313" key="18">
    <source>
        <dbReference type="EMBL" id="MEO1781850.1"/>
    </source>
</evidence>
<evidence type="ECO:0000313" key="19">
    <source>
        <dbReference type="Proteomes" id="UP001429357"/>
    </source>
</evidence>
<dbReference type="InterPro" id="IPR036565">
    <property type="entry name" value="Mur-like_cat_sf"/>
</dbReference>
<evidence type="ECO:0000256" key="8">
    <source>
        <dbReference type="ARBA" id="ARBA00022840"/>
    </source>
</evidence>
<comment type="function">
    <text evidence="14">Cell wall formation.</text>
</comment>
<dbReference type="InterPro" id="IPR004101">
    <property type="entry name" value="Mur_ligase_C"/>
</dbReference>
<dbReference type="NCBIfam" id="TIGR01082">
    <property type="entry name" value="murC"/>
    <property type="match status" value="1"/>
</dbReference>
<evidence type="ECO:0000259" key="16">
    <source>
        <dbReference type="Pfam" id="PF02875"/>
    </source>
</evidence>
<evidence type="ECO:0000256" key="12">
    <source>
        <dbReference type="ARBA" id="ARBA00023316"/>
    </source>
</evidence>
<comment type="similarity">
    <text evidence="14">Belongs to the MurCDEF family.</text>
</comment>
<dbReference type="HAMAP" id="MF_00046">
    <property type="entry name" value="MurC"/>
    <property type="match status" value="1"/>
</dbReference>
<evidence type="ECO:0000259" key="15">
    <source>
        <dbReference type="Pfam" id="PF01225"/>
    </source>
</evidence>
<name>A0ABV0F1C3_9ENTE</name>
<comment type="pathway">
    <text evidence="2 14">Cell wall biogenesis; peptidoglycan biosynthesis.</text>
</comment>
<keyword evidence="10 14" id="KW-0573">Peptidoglycan synthesis</keyword>
<sequence length="446" mass="49749">MKMTDKDKLYHFVGIKGSGMSSLALVLHEKGYHVQGSDVEQYFFTQRDLEKAGITLLPFSPDNIKEGMIIIAGLAFPDSHPEIQRAKDLGLEVIRYHDFIGNFIQDYTSIAVTGSHGKTSTTGLLAHVFSGVSPTSYLIGDGTGHGVPDADFFAFEACEYRRHFLAYAPDYAIMTNIDFDHPDYFHSIEDVYDAFQTLAKQVKKGIFAFGDDKYLRKIEADVPIYYYGVNDDDDIQAKNITRTTKGSEFDVFVKGENIGHFELPAFGKHNIYNALGVIGIAHLEGIPMAEVADEMKSFAGVKRRFSEKKVADMTIVDDYAHHPAEIRATIDAARQKYPKKEIIAVFQPHTFTRTIALMDEFAGALDLADKVFLCDIFGSAREQEGDVKIEDLGSKIKKGGQVIKEDNVSPLLDFENAVIIFMGAGDVQKFEQAYEKLLSNTTRNVL</sequence>
<keyword evidence="6 14" id="KW-0132">Cell division</keyword>
<evidence type="ECO:0000256" key="4">
    <source>
        <dbReference type="ARBA" id="ARBA00022490"/>
    </source>
</evidence>
<dbReference type="InterPro" id="IPR005758">
    <property type="entry name" value="UDP-N-AcMur_Ala_ligase_MurC"/>
</dbReference>
<dbReference type="EC" id="6.3.2.8" evidence="3 14"/>
<keyword evidence="11 14" id="KW-0131">Cell cycle</keyword>
<dbReference type="PANTHER" id="PTHR43445:SF3">
    <property type="entry name" value="UDP-N-ACETYLMURAMATE--L-ALANINE LIGASE"/>
    <property type="match status" value="1"/>
</dbReference>
<evidence type="ECO:0000256" key="10">
    <source>
        <dbReference type="ARBA" id="ARBA00022984"/>
    </source>
</evidence>
<comment type="catalytic activity">
    <reaction evidence="13 14">
        <text>UDP-N-acetyl-alpha-D-muramate + L-alanine + ATP = UDP-N-acetyl-alpha-D-muramoyl-L-alanine + ADP + phosphate + H(+)</text>
        <dbReference type="Rhea" id="RHEA:23372"/>
        <dbReference type="ChEBI" id="CHEBI:15378"/>
        <dbReference type="ChEBI" id="CHEBI:30616"/>
        <dbReference type="ChEBI" id="CHEBI:43474"/>
        <dbReference type="ChEBI" id="CHEBI:57972"/>
        <dbReference type="ChEBI" id="CHEBI:70757"/>
        <dbReference type="ChEBI" id="CHEBI:83898"/>
        <dbReference type="ChEBI" id="CHEBI:456216"/>
        <dbReference type="EC" id="6.3.2.8"/>
    </reaction>
</comment>
<dbReference type="InterPro" id="IPR000713">
    <property type="entry name" value="Mur_ligase_N"/>
</dbReference>
<dbReference type="InterPro" id="IPR013221">
    <property type="entry name" value="Mur_ligase_cen"/>
</dbReference>
<reference evidence="19" key="1">
    <citation type="submission" date="2016-06" db="EMBL/GenBank/DDBJ databases">
        <title>Four novel species of enterococci isolated from chicken manure.</title>
        <authorList>
            <person name="Van Tyne D."/>
        </authorList>
    </citation>
    <scope>NUCLEOTIDE SEQUENCE [LARGE SCALE GENOMIC DNA]</scope>
    <source>
        <strain evidence="19">JM9A</strain>
    </source>
</reference>
<dbReference type="InterPro" id="IPR036615">
    <property type="entry name" value="Mur_ligase_C_dom_sf"/>
</dbReference>
<dbReference type="Pfam" id="PF08245">
    <property type="entry name" value="Mur_ligase_M"/>
    <property type="match status" value="1"/>
</dbReference>
<dbReference type="SUPFAM" id="SSF53623">
    <property type="entry name" value="MurD-like peptide ligases, catalytic domain"/>
    <property type="match status" value="1"/>
</dbReference>
<keyword evidence="8 14" id="KW-0067">ATP-binding</keyword>
<proteinExistence type="inferred from homology"/>
<dbReference type="SUPFAM" id="SSF53244">
    <property type="entry name" value="MurD-like peptide ligases, peptide-binding domain"/>
    <property type="match status" value="1"/>
</dbReference>
<accession>A0ABV0F1C3</accession>
<evidence type="ECO:0000256" key="9">
    <source>
        <dbReference type="ARBA" id="ARBA00022960"/>
    </source>
</evidence>
<reference evidence="18 19" key="2">
    <citation type="submission" date="2024-02" db="EMBL/GenBank/DDBJ databases">
        <title>The Genome Sequence of Enterococcus diestrammenae JM9A.</title>
        <authorList>
            <person name="Earl A."/>
            <person name="Manson A."/>
            <person name="Gilmore M."/>
            <person name="Sanders J."/>
            <person name="Shea T."/>
            <person name="Howe W."/>
            <person name="Livny J."/>
            <person name="Cuomo C."/>
            <person name="Neafsey D."/>
            <person name="Birren B."/>
        </authorList>
    </citation>
    <scope>NUCLEOTIDE SEQUENCE [LARGE SCALE GENOMIC DNA]</scope>
    <source>
        <strain evidence="18 19">JM9A</strain>
    </source>
</reference>
<evidence type="ECO:0000256" key="3">
    <source>
        <dbReference type="ARBA" id="ARBA00012211"/>
    </source>
</evidence>
<dbReference type="Pfam" id="PF01225">
    <property type="entry name" value="Mur_ligase"/>
    <property type="match status" value="1"/>
</dbReference>
<evidence type="ECO:0000256" key="11">
    <source>
        <dbReference type="ARBA" id="ARBA00023306"/>
    </source>
</evidence>
<keyword evidence="4 14" id="KW-0963">Cytoplasm</keyword>
<keyword evidence="12 14" id="KW-0961">Cell wall biogenesis/degradation</keyword>
<keyword evidence="9 14" id="KW-0133">Cell shape</keyword>
<organism evidence="18 19">
    <name type="scientific">Enterococcus diestrammenae</name>
    <dbReference type="NCBI Taxonomy" id="1155073"/>
    <lineage>
        <taxon>Bacteria</taxon>
        <taxon>Bacillati</taxon>
        <taxon>Bacillota</taxon>
        <taxon>Bacilli</taxon>
        <taxon>Lactobacillales</taxon>
        <taxon>Enterococcaceae</taxon>
        <taxon>Enterococcus</taxon>
    </lineage>
</organism>